<feature type="transmembrane region" description="Helical" evidence="4">
    <location>
        <begin position="348"/>
        <end position="372"/>
    </location>
</feature>
<dbReference type="PANTHER" id="PTHR13778:SF47">
    <property type="entry name" value="LIPOPOLYSACCHARIDE 1,3-GALACTOSYLTRANSFERASE"/>
    <property type="match status" value="1"/>
</dbReference>
<dbReference type="AlphaFoldDB" id="A0A968KVG9"/>
<organism evidence="5 6">
    <name type="scientific">Entomospira nematocerorum</name>
    <dbReference type="NCBI Taxonomy" id="2719987"/>
    <lineage>
        <taxon>Bacteria</taxon>
        <taxon>Pseudomonadati</taxon>
        <taxon>Spirochaetota</taxon>
        <taxon>Spirochaetia</taxon>
        <taxon>Spirochaetales</taxon>
        <taxon>Spirochaetaceae</taxon>
        <taxon>Entomospira</taxon>
    </lineage>
</organism>
<dbReference type="InterPro" id="IPR050748">
    <property type="entry name" value="Glycosyltrans_8_dom-fam"/>
</dbReference>
<proteinExistence type="predicted"/>
<evidence type="ECO:0000313" key="6">
    <source>
        <dbReference type="Proteomes" id="UP000752013"/>
    </source>
</evidence>
<dbReference type="InterPro" id="IPR002495">
    <property type="entry name" value="Glyco_trans_8"/>
</dbReference>
<dbReference type="Pfam" id="PF01501">
    <property type="entry name" value="Glyco_transf_8"/>
    <property type="match status" value="1"/>
</dbReference>
<evidence type="ECO:0000256" key="1">
    <source>
        <dbReference type="ARBA" id="ARBA00022676"/>
    </source>
</evidence>
<keyword evidence="4" id="KW-0812">Transmembrane</keyword>
<evidence type="ECO:0000256" key="2">
    <source>
        <dbReference type="ARBA" id="ARBA00022679"/>
    </source>
</evidence>
<evidence type="ECO:0000256" key="3">
    <source>
        <dbReference type="ARBA" id="ARBA00022723"/>
    </source>
</evidence>
<sequence length="373" mass="43989">MVGVLQVIPVVFAINDAYLNPLRVALRSLYQHANNTTTYDIYIINYHLAQTCRKVLELDLVTLHARGAIHFCDVTLDEYTSLSICSRWGAESRLRYFTAKYVQAYAKAIYLDTDVLILGDLSDLYRVDLDEYLFAAVMEERSTYRNYVITEYFCRKEGRQELPFRPRECTYINSGVLVMNLALMRTTEFMIAAVRLSQILPNYWLESSRHDFFVMPDQDVLYYLANTMSKGVFFLEDRYNHIVGYYYYKDMPMFEGKELYGLHIGYINGTLSTHVEDWQQYKPIIIHYADSAPWSRRRGLVPYEDVYRSYAKEIGWQLPNKWLINMITWIKRRGFYQKSKRDAWGRKGMALLAFNLLGFSLFIIVFVFVLVLR</sequence>
<keyword evidence="4" id="KW-0472">Membrane</keyword>
<gene>
    <name evidence="5" type="ORF">HCT46_05140</name>
</gene>
<comment type="caution">
    <text evidence="5">The sequence shown here is derived from an EMBL/GenBank/DDBJ whole genome shotgun (WGS) entry which is preliminary data.</text>
</comment>
<dbReference type="EMBL" id="JAATLK010000001">
    <property type="protein sequence ID" value="NIZ47298.1"/>
    <property type="molecule type" value="Genomic_DNA"/>
</dbReference>
<keyword evidence="2" id="KW-0808">Transferase</keyword>
<dbReference type="RefSeq" id="WP_167703707.1">
    <property type="nucleotide sequence ID" value="NZ_CP118168.1"/>
</dbReference>
<dbReference type="Gene3D" id="3.90.550.10">
    <property type="entry name" value="Spore Coat Polysaccharide Biosynthesis Protein SpsA, Chain A"/>
    <property type="match status" value="1"/>
</dbReference>
<evidence type="ECO:0000313" key="5">
    <source>
        <dbReference type="EMBL" id="NIZ47298.1"/>
    </source>
</evidence>
<dbReference type="Proteomes" id="UP000752013">
    <property type="component" value="Unassembled WGS sequence"/>
</dbReference>
<dbReference type="InterPro" id="IPR029044">
    <property type="entry name" value="Nucleotide-diphossugar_trans"/>
</dbReference>
<keyword evidence="6" id="KW-1185">Reference proteome</keyword>
<keyword evidence="3" id="KW-0479">Metal-binding</keyword>
<dbReference type="GO" id="GO:0046872">
    <property type="term" value="F:metal ion binding"/>
    <property type="evidence" value="ECO:0007669"/>
    <property type="project" value="UniProtKB-KW"/>
</dbReference>
<dbReference type="PANTHER" id="PTHR13778">
    <property type="entry name" value="GLYCOSYLTRANSFERASE 8 DOMAIN-CONTAINING PROTEIN"/>
    <property type="match status" value="1"/>
</dbReference>
<name>A0A968KVG9_9SPIO</name>
<keyword evidence="4" id="KW-1133">Transmembrane helix</keyword>
<evidence type="ECO:0000256" key="4">
    <source>
        <dbReference type="SAM" id="Phobius"/>
    </source>
</evidence>
<reference evidence="5" key="1">
    <citation type="submission" date="2020-03" db="EMBL/GenBank/DDBJ databases">
        <title>Spirochaetal bacteria isolated from arthropods constitute a novel genus Entomospira genus novum within the order Spirochaetales.</title>
        <authorList>
            <person name="Grana-Miraglia L."/>
            <person name="Sikutova S."/>
            <person name="Fingerle V."/>
            <person name="Sing A."/>
            <person name="Castillo-Ramirez S."/>
            <person name="Margos G."/>
            <person name="Rudolf I."/>
        </authorList>
    </citation>
    <scope>NUCLEOTIDE SEQUENCE</scope>
    <source>
        <strain evidence="5">BR208</strain>
    </source>
</reference>
<accession>A0A968KVG9</accession>
<dbReference type="GO" id="GO:0016757">
    <property type="term" value="F:glycosyltransferase activity"/>
    <property type="evidence" value="ECO:0007669"/>
    <property type="project" value="UniProtKB-KW"/>
</dbReference>
<evidence type="ECO:0008006" key="7">
    <source>
        <dbReference type="Google" id="ProtNLM"/>
    </source>
</evidence>
<protein>
    <recommendedName>
        <fullName evidence="7">Glycosyl transferase</fullName>
    </recommendedName>
</protein>
<keyword evidence="1" id="KW-0328">Glycosyltransferase</keyword>
<dbReference type="SUPFAM" id="SSF53448">
    <property type="entry name" value="Nucleotide-diphospho-sugar transferases"/>
    <property type="match status" value="1"/>
</dbReference>